<evidence type="ECO:0000256" key="2">
    <source>
        <dbReference type="ARBA" id="ARBA00023125"/>
    </source>
</evidence>
<keyword evidence="3" id="KW-0804">Transcription</keyword>
<dbReference type="STRING" id="89524.SAMN05444370_12723"/>
<dbReference type="InterPro" id="IPR018062">
    <property type="entry name" value="HTH_AraC-typ_CS"/>
</dbReference>
<dbReference type="OrthoDB" id="9793400at2"/>
<dbReference type="PANTHER" id="PTHR46796:SF2">
    <property type="entry name" value="TRANSCRIPTIONAL REGULATORY PROTEIN"/>
    <property type="match status" value="1"/>
</dbReference>
<dbReference type="PROSITE" id="PS00041">
    <property type="entry name" value="HTH_ARAC_FAMILY_1"/>
    <property type="match status" value="1"/>
</dbReference>
<evidence type="ECO:0000313" key="5">
    <source>
        <dbReference type="EMBL" id="SEB00060.1"/>
    </source>
</evidence>
<keyword evidence="2" id="KW-0238">DNA-binding</keyword>
<dbReference type="GO" id="GO:0003700">
    <property type="term" value="F:DNA-binding transcription factor activity"/>
    <property type="evidence" value="ECO:0007669"/>
    <property type="project" value="InterPro"/>
</dbReference>
<dbReference type="Proteomes" id="UP000198703">
    <property type="component" value="Unassembled WGS sequence"/>
</dbReference>
<name>A0A1H4FT99_9RHOB</name>
<keyword evidence="1" id="KW-0805">Transcription regulation</keyword>
<dbReference type="Pfam" id="PF12833">
    <property type="entry name" value="HTH_18"/>
    <property type="match status" value="1"/>
</dbReference>
<dbReference type="InterPro" id="IPR018060">
    <property type="entry name" value="HTH_AraC"/>
</dbReference>
<evidence type="ECO:0000256" key="1">
    <source>
        <dbReference type="ARBA" id="ARBA00023015"/>
    </source>
</evidence>
<gene>
    <name evidence="5" type="ORF">SAMN05444370_12723</name>
</gene>
<dbReference type="Gene3D" id="1.10.10.60">
    <property type="entry name" value="Homeodomain-like"/>
    <property type="match status" value="2"/>
</dbReference>
<dbReference type="PROSITE" id="PS01124">
    <property type="entry name" value="HTH_ARAC_FAMILY_2"/>
    <property type="match status" value="1"/>
</dbReference>
<reference evidence="5 6" key="1">
    <citation type="submission" date="2016-10" db="EMBL/GenBank/DDBJ databases">
        <authorList>
            <person name="de Groot N.N."/>
        </authorList>
    </citation>
    <scope>NUCLEOTIDE SEQUENCE [LARGE SCALE GENOMIC DNA]</scope>
    <source>
        <strain evidence="5 6">DSM 15345</strain>
    </source>
</reference>
<protein>
    <submittedName>
        <fullName evidence="5">AraC family transcriptional regulator</fullName>
    </submittedName>
</protein>
<accession>A0A1H4FT99</accession>
<organism evidence="5 6">
    <name type="scientific">Rubrimonas cliftonensis</name>
    <dbReference type="NCBI Taxonomy" id="89524"/>
    <lineage>
        <taxon>Bacteria</taxon>
        <taxon>Pseudomonadati</taxon>
        <taxon>Pseudomonadota</taxon>
        <taxon>Alphaproteobacteria</taxon>
        <taxon>Rhodobacterales</taxon>
        <taxon>Paracoccaceae</taxon>
        <taxon>Rubrimonas</taxon>
    </lineage>
</organism>
<dbReference type="SUPFAM" id="SSF46689">
    <property type="entry name" value="Homeodomain-like"/>
    <property type="match status" value="2"/>
</dbReference>
<dbReference type="EMBL" id="FNQM01000027">
    <property type="protein sequence ID" value="SEB00060.1"/>
    <property type="molecule type" value="Genomic_DNA"/>
</dbReference>
<dbReference type="SMART" id="SM00342">
    <property type="entry name" value="HTH_ARAC"/>
    <property type="match status" value="1"/>
</dbReference>
<evidence type="ECO:0000256" key="3">
    <source>
        <dbReference type="ARBA" id="ARBA00023163"/>
    </source>
</evidence>
<proteinExistence type="predicted"/>
<evidence type="ECO:0000259" key="4">
    <source>
        <dbReference type="PROSITE" id="PS01124"/>
    </source>
</evidence>
<evidence type="ECO:0000313" key="6">
    <source>
        <dbReference type="Proteomes" id="UP000198703"/>
    </source>
</evidence>
<dbReference type="InterPro" id="IPR009057">
    <property type="entry name" value="Homeodomain-like_sf"/>
</dbReference>
<feature type="domain" description="HTH araC/xylS-type" evidence="4">
    <location>
        <begin position="194"/>
        <end position="292"/>
    </location>
</feature>
<sequence length="303" mass="33535">MTAHAPSSFAQWHRKGRHAAYVRAMKSPGGILDLLEVQRPAGDMSRPALPDIVLMEDMLGCSRVRADLGGGRFDLATRKGVLALAAPNFATTVINDERHKLRTLAFPLAQWQGVLEEAADGGFSFDTSCVYGRVFESPTIRSALRNLWTLCEEEGAPSRLLARAAGCEILAELCQLGGAPFVPTKGGLALWAERRCLELMRARLSEDISLDDLAAEARLSPFHFARMFKQSLGVPPRVYLTRLRVEKACELLEQTDLSITQIALEVGYSSNQVLARVFLKHMRVSPSDYRRAVRDPVRSIATW</sequence>
<dbReference type="AlphaFoldDB" id="A0A1H4FT99"/>
<keyword evidence="6" id="KW-1185">Reference proteome</keyword>
<dbReference type="PANTHER" id="PTHR46796">
    <property type="entry name" value="HTH-TYPE TRANSCRIPTIONAL ACTIVATOR RHAS-RELATED"/>
    <property type="match status" value="1"/>
</dbReference>
<dbReference type="GO" id="GO:0043565">
    <property type="term" value="F:sequence-specific DNA binding"/>
    <property type="evidence" value="ECO:0007669"/>
    <property type="project" value="InterPro"/>
</dbReference>
<dbReference type="RefSeq" id="WP_093256242.1">
    <property type="nucleotide sequence ID" value="NZ_FNQM01000027.1"/>
</dbReference>
<dbReference type="InterPro" id="IPR050204">
    <property type="entry name" value="AraC_XylS_family_regulators"/>
</dbReference>